<gene>
    <name evidence="3" type="primary">LOC103512802</name>
</gene>
<evidence type="ECO:0000313" key="2">
    <source>
        <dbReference type="Proteomes" id="UP000079169"/>
    </source>
</evidence>
<proteinExistence type="predicted"/>
<evidence type="ECO:0000313" key="3">
    <source>
        <dbReference type="RefSeq" id="XP_008475814.2"/>
    </source>
</evidence>
<dbReference type="AlphaFoldDB" id="A0A1S3D733"/>
<keyword evidence="2" id="KW-1185">Reference proteome</keyword>
<dbReference type="Proteomes" id="UP000079169">
    <property type="component" value="Unplaced"/>
</dbReference>
<feature type="chain" id="PRO_5018106691" evidence="1">
    <location>
        <begin position="17"/>
        <end position="291"/>
    </location>
</feature>
<organism evidence="2 3">
    <name type="scientific">Diaphorina citri</name>
    <name type="common">Asian citrus psyllid</name>
    <dbReference type="NCBI Taxonomy" id="121845"/>
    <lineage>
        <taxon>Eukaryota</taxon>
        <taxon>Metazoa</taxon>
        <taxon>Ecdysozoa</taxon>
        <taxon>Arthropoda</taxon>
        <taxon>Hexapoda</taxon>
        <taxon>Insecta</taxon>
        <taxon>Pterygota</taxon>
        <taxon>Neoptera</taxon>
        <taxon>Paraneoptera</taxon>
        <taxon>Hemiptera</taxon>
        <taxon>Sternorrhyncha</taxon>
        <taxon>Psylloidea</taxon>
        <taxon>Psyllidae</taxon>
        <taxon>Diaphorininae</taxon>
        <taxon>Diaphorina</taxon>
    </lineage>
</organism>
<dbReference type="GeneID" id="103512802"/>
<dbReference type="RefSeq" id="XP_008475814.2">
    <property type="nucleotide sequence ID" value="XM_008477592.2"/>
</dbReference>
<dbReference type="PaxDb" id="121845-A0A1S3D733"/>
<evidence type="ECO:0000256" key="1">
    <source>
        <dbReference type="SAM" id="SignalP"/>
    </source>
</evidence>
<reference evidence="3" key="1">
    <citation type="submission" date="2025-08" db="UniProtKB">
        <authorList>
            <consortium name="RefSeq"/>
        </authorList>
    </citation>
    <scope>IDENTIFICATION</scope>
</reference>
<keyword evidence="1" id="KW-0732">Signal</keyword>
<feature type="signal peptide" evidence="1">
    <location>
        <begin position="1"/>
        <end position="16"/>
    </location>
</feature>
<dbReference type="STRING" id="121845.A0A1S3D733"/>
<sequence length="291" mass="30776">MRFFIIFAATMACTLAQGVVYPSGYLADSPDVAAAKIAHFQEKAKAAAAVGEAPDYVTNYYLNYYKTYPQGNQYAPAAVSVLPSGYLADTPEVAAAKAAHFAEHAKASAEATPVIQAYNTEYNRAYSYASPYAYTPASITVLPNGYLADTPEVAAAKASHLAEVAKASAQATPVIQAYNTDYNRAYSYASPYAYTPASITVLPNGYLADTPEVAAAKASHLAEVAKASAQATPVIQAYNTDYNRAYSYASPYAYTPASITVLPNGYLADTPEVAAAKVAHFAEHARASYVA</sequence>
<accession>A0A1S3D733</accession>
<dbReference type="KEGG" id="dci:103512802"/>
<name>A0A1S3D733_DIACI</name>
<protein>
    <submittedName>
        <fullName evidence="3">Cuticle protein 18.7-like</fullName>
    </submittedName>
</protein>